<keyword evidence="4" id="KW-1185">Reference proteome</keyword>
<dbReference type="Proteomes" id="UP000230750">
    <property type="component" value="Unassembled WGS sequence"/>
</dbReference>
<proteinExistence type="predicted"/>
<name>A0A2G8JXA5_STIJA</name>
<dbReference type="PROSITE" id="PS50804">
    <property type="entry name" value="SCAN_BOX"/>
    <property type="match status" value="1"/>
</dbReference>
<organism evidence="3 4">
    <name type="scientific">Stichopus japonicus</name>
    <name type="common">Sea cucumber</name>
    <dbReference type="NCBI Taxonomy" id="307972"/>
    <lineage>
        <taxon>Eukaryota</taxon>
        <taxon>Metazoa</taxon>
        <taxon>Echinodermata</taxon>
        <taxon>Eleutherozoa</taxon>
        <taxon>Echinozoa</taxon>
        <taxon>Holothuroidea</taxon>
        <taxon>Aspidochirotacea</taxon>
        <taxon>Aspidochirotida</taxon>
        <taxon>Stichopodidae</taxon>
        <taxon>Apostichopus</taxon>
    </lineage>
</organism>
<comment type="caution">
    <text evidence="3">The sequence shown here is derived from an EMBL/GenBank/DDBJ whole genome shotgun (WGS) entry which is preliminary data.</text>
</comment>
<dbReference type="Pfam" id="PF02023">
    <property type="entry name" value="SCAN"/>
    <property type="match status" value="1"/>
</dbReference>
<dbReference type="InterPro" id="IPR038269">
    <property type="entry name" value="SCAN_sf"/>
</dbReference>
<dbReference type="PANTHER" id="PTHR46888:SF1">
    <property type="entry name" value="RIBONUCLEASE H"/>
    <property type="match status" value="1"/>
</dbReference>
<accession>A0A2G8JXA5</accession>
<gene>
    <name evidence="3" type="ORF">BSL78_22764</name>
</gene>
<evidence type="ECO:0000313" key="3">
    <source>
        <dbReference type="EMBL" id="PIK40411.1"/>
    </source>
</evidence>
<reference evidence="3 4" key="1">
    <citation type="journal article" date="2017" name="PLoS Biol.">
        <title>The sea cucumber genome provides insights into morphological evolution and visceral regeneration.</title>
        <authorList>
            <person name="Zhang X."/>
            <person name="Sun L."/>
            <person name="Yuan J."/>
            <person name="Sun Y."/>
            <person name="Gao Y."/>
            <person name="Zhang L."/>
            <person name="Li S."/>
            <person name="Dai H."/>
            <person name="Hamel J.F."/>
            <person name="Liu C."/>
            <person name="Yu Y."/>
            <person name="Liu S."/>
            <person name="Lin W."/>
            <person name="Guo K."/>
            <person name="Jin S."/>
            <person name="Xu P."/>
            <person name="Storey K.B."/>
            <person name="Huan P."/>
            <person name="Zhang T."/>
            <person name="Zhou Y."/>
            <person name="Zhang J."/>
            <person name="Lin C."/>
            <person name="Li X."/>
            <person name="Xing L."/>
            <person name="Huo D."/>
            <person name="Sun M."/>
            <person name="Wang L."/>
            <person name="Mercier A."/>
            <person name="Li F."/>
            <person name="Yang H."/>
            <person name="Xiang J."/>
        </authorList>
    </citation>
    <scope>NUCLEOTIDE SEQUENCE [LARGE SCALE GENOMIC DNA]</scope>
    <source>
        <strain evidence="3">Shaxun</strain>
        <tissue evidence="3">Muscle</tissue>
    </source>
</reference>
<dbReference type="STRING" id="307972.A0A2G8JXA5"/>
<dbReference type="EMBL" id="MRZV01001127">
    <property type="protein sequence ID" value="PIK40411.1"/>
    <property type="molecule type" value="Genomic_DNA"/>
</dbReference>
<protein>
    <recommendedName>
        <fullName evidence="2">SCAN box domain-containing protein</fullName>
    </recommendedName>
</protein>
<dbReference type="PANTHER" id="PTHR46888">
    <property type="entry name" value="ZINC KNUCKLE DOMAINCONTAINING PROTEIN-RELATED"/>
    <property type="match status" value="1"/>
</dbReference>
<dbReference type="Gene3D" id="1.10.4020.10">
    <property type="entry name" value="DNA breaking-rejoining enzymes"/>
    <property type="match status" value="1"/>
</dbReference>
<feature type="domain" description="SCAN box" evidence="2">
    <location>
        <begin position="167"/>
        <end position="236"/>
    </location>
</feature>
<dbReference type="AlphaFoldDB" id="A0A2G8JXA5"/>
<dbReference type="InterPro" id="IPR003309">
    <property type="entry name" value="SCAN_dom"/>
</dbReference>
<evidence type="ECO:0000313" key="4">
    <source>
        <dbReference type="Proteomes" id="UP000230750"/>
    </source>
</evidence>
<evidence type="ECO:0000259" key="2">
    <source>
        <dbReference type="PROSITE" id="PS50804"/>
    </source>
</evidence>
<sequence>MDTQILADLGASFGLSGADLHKFVKEEGERADRARKDADANARDLRAHELEMKRQEKEILELKTNLEDSKSNRQFDNRPNLLNRAPPKLPPFNDNTDDLDAYIERFERFATAQNWVRSSEWAINLGALLQGKALEVYSRLPVAKATDYDELKDALLRKYQLTEHGFRQKFRWARPETGEGPVQFAVRLENLLTRWVEMAKVAKEYTKLVDLLLREQFLNACSKELSLFIRERAPKSITGLTKMAEQYLDAHGGEFQNYSAAKRRPSQGHPSIPSKINRRKVIVLINVLTDVEL</sequence>
<feature type="region of interest" description="Disordered" evidence="1">
    <location>
        <begin position="68"/>
        <end position="93"/>
    </location>
</feature>
<evidence type="ECO:0000256" key="1">
    <source>
        <dbReference type="SAM" id="MobiDB-lite"/>
    </source>
</evidence>
<dbReference type="OrthoDB" id="10051775at2759"/>
<dbReference type="SUPFAM" id="SSF47353">
    <property type="entry name" value="Retrovirus capsid dimerization domain-like"/>
    <property type="match status" value="1"/>
</dbReference>